<dbReference type="Proteomes" id="UP000318093">
    <property type="component" value="Unassembled WGS sequence"/>
</dbReference>
<dbReference type="PANTHER" id="PTHR42832:SF3">
    <property type="entry name" value="L-GLUTAMINE--4-(METHYLSULFANYL)-2-OXOBUTANOATE AMINOTRANSFERASE"/>
    <property type="match status" value="1"/>
</dbReference>
<reference evidence="5 6" key="1">
    <citation type="journal article" date="2019" name="Nat. Microbiol.">
        <title>Mediterranean grassland soil C-N compound turnover is dependent on rainfall and depth, and is mediated by genomically divergent microorganisms.</title>
        <authorList>
            <person name="Diamond S."/>
            <person name="Andeer P.F."/>
            <person name="Li Z."/>
            <person name="Crits-Christoph A."/>
            <person name="Burstein D."/>
            <person name="Anantharaman K."/>
            <person name="Lane K.R."/>
            <person name="Thomas B.C."/>
            <person name="Pan C."/>
            <person name="Northen T.R."/>
            <person name="Banfield J.F."/>
        </authorList>
    </citation>
    <scope>NUCLEOTIDE SEQUENCE [LARGE SCALE GENOMIC DNA]</scope>
    <source>
        <strain evidence="5">NP_6</strain>
    </source>
</reference>
<evidence type="ECO:0000256" key="3">
    <source>
        <dbReference type="ARBA" id="ARBA00022679"/>
    </source>
</evidence>
<dbReference type="InterPro" id="IPR050881">
    <property type="entry name" value="LL-DAP_aminotransferase"/>
</dbReference>
<gene>
    <name evidence="5" type="ORF">E6H03_11950</name>
</gene>
<dbReference type="InterPro" id="IPR015422">
    <property type="entry name" value="PyrdxlP-dep_Trfase_small"/>
</dbReference>
<name>A0A537J4T2_9BACT</name>
<dbReference type="AlphaFoldDB" id="A0A537J4T2"/>
<comment type="caution">
    <text evidence="5">The sequence shown here is derived from an EMBL/GenBank/DDBJ whole genome shotgun (WGS) entry which is preliminary data.</text>
</comment>
<feature type="domain" description="Aminotransferase class I/classII large" evidence="4">
    <location>
        <begin position="32"/>
        <end position="125"/>
    </location>
</feature>
<dbReference type="Gene3D" id="3.40.640.10">
    <property type="entry name" value="Type I PLP-dependent aspartate aminotransferase-like (Major domain)"/>
    <property type="match status" value="1"/>
</dbReference>
<sequence length="126" mass="13770">MMEIARRMRSIPPYLFADLDRKRAALRAKGVDVINIAIGDPDLPTPPHIIAALTEAARNPATHVYPPYEGTAEFRQAVAGWYAKRFGVSLDPDREVLALIGSKEGLAHIPWVFVNPGDVVLVSDPG</sequence>
<dbReference type="Gene3D" id="3.90.1150.10">
    <property type="entry name" value="Aspartate Aminotransferase, domain 1"/>
    <property type="match status" value="1"/>
</dbReference>
<dbReference type="GO" id="GO:0030170">
    <property type="term" value="F:pyridoxal phosphate binding"/>
    <property type="evidence" value="ECO:0007669"/>
    <property type="project" value="InterPro"/>
</dbReference>
<dbReference type="SUPFAM" id="SSF53383">
    <property type="entry name" value="PLP-dependent transferases"/>
    <property type="match status" value="1"/>
</dbReference>
<dbReference type="Pfam" id="PF00155">
    <property type="entry name" value="Aminotran_1_2"/>
    <property type="match status" value="1"/>
</dbReference>
<protein>
    <submittedName>
        <fullName evidence="5">Aminotransferase class I/II-fold pyridoxal phosphate-dependent enzyme</fullName>
    </submittedName>
</protein>
<dbReference type="InterPro" id="IPR004839">
    <property type="entry name" value="Aminotransferase_I/II_large"/>
</dbReference>
<dbReference type="CDD" id="cd00609">
    <property type="entry name" value="AAT_like"/>
    <property type="match status" value="1"/>
</dbReference>
<comment type="cofactor">
    <cofactor evidence="1">
        <name>pyridoxal 5'-phosphate</name>
        <dbReference type="ChEBI" id="CHEBI:597326"/>
    </cofactor>
</comment>
<feature type="non-terminal residue" evidence="5">
    <location>
        <position position="126"/>
    </location>
</feature>
<evidence type="ECO:0000313" key="5">
    <source>
        <dbReference type="EMBL" id="TMI78505.1"/>
    </source>
</evidence>
<dbReference type="InterPro" id="IPR015424">
    <property type="entry name" value="PyrdxlP-dep_Trfase"/>
</dbReference>
<proteinExistence type="predicted"/>
<evidence type="ECO:0000256" key="1">
    <source>
        <dbReference type="ARBA" id="ARBA00001933"/>
    </source>
</evidence>
<organism evidence="5 6">
    <name type="scientific">Candidatus Segetimicrobium genomatis</name>
    <dbReference type="NCBI Taxonomy" id="2569760"/>
    <lineage>
        <taxon>Bacteria</taxon>
        <taxon>Bacillati</taxon>
        <taxon>Candidatus Sysuimicrobiota</taxon>
        <taxon>Candidatus Sysuimicrobiia</taxon>
        <taxon>Candidatus Sysuimicrobiales</taxon>
        <taxon>Candidatus Segetimicrobiaceae</taxon>
        <taxon>Candidatus Segetimicrobium</taxon>
    </lineage>
</organism>
<dbReference type="InterPro" id="IPR015421">
    <property type="entry name" value="PyrdxlP-dep_Trfase_major"/>
</dbReference>
<dbReference type="EMBL" id="VBAN01000412">
    <property type="protein sequence ID" value="TMI78505.1"/>
    <property type="molecule type" value="Genomic_DNA"/>
</dbReference>
<evidence type="ECO:0000256" key="2">
    <source>
        <dbReference type="ARBA" id="ARBA00022576"/>
    </source>
</evidence>
<accession>A0A537J4T2</accession>
<dbReference type="PANTHER" id="PTHR42832">
    <property type="entry name" value="AMINO ACID AMINOTRANSFERASE"/>
    <property type="match status" value="1"/>
</dbReference>
<keyword evidence="2 5" id="KW-0032">Aminotransferase</keyword>
<evidence type="ECO:0000313" key="6">
    <source>
        <dbReference type="Proteomes" id="UP000318093"/>
    </source>
</evidence>
<evidence type="ECO:0000259" key="4">
    <source>
        <dbReference type="Pfam" id="PF00155"/>
    </source>
</evidence>
<keyword evidence="3 5" id="KW-0808">Transferase</keyword>
<dbReference type="GO" id="GO:0008483">
    <property type="term" value="F:transaminase activity"/>
    <property type="evidence" value="ECO:0007669"/>
    <property type="project" value="UniProtKB-KW"/>
</dbReference>